<organism evidence="2 3">
    <name type="scientific">Rhizopus delemar</name>
    <dbReference type="NCBI Taxonomy" id="936053"/>
    <lineage>
        <taxon>Eukaryota</taxon>
        <taxon>Fungi</taxon>
        <taxon>Fungi incertae sedis</taxon>
        <taxon>Mucoromycota</taxon>
        <taxon>Mucoromycotina</taxon>
        <taxon>Mucoromycetes</taxon>
        <taxon>Mucorales</taxon>
        <taxon>Mucorineae</taxon>
        <taxon>Rhizopodaceae</taxon>
        <taxon>Rhizopus</taxon>
    </lineage>
</organism>
<sequence length="73" mass="7560">MAGSLPGGDAAVEHRHPAMAEQAQQPPQPRGGHAAVAAVVDHHLGIRTNAPSAQLRGEGVAVRQRMATMAHAR</sequence>
<dbReference type="EMBL" id="JAANIU010006895">
    <property type="protein sequence ID" value="KAG1539839.1"/>
    <property type="molecule type" value="Genomic_DNA"/>
</dbReference>
<name>A0A9P7C874_9FUNG</name>
<proteinExistence type="predicted"/>
<reference evidence="2 3" key="1">
    <citation type="journal article" date="2020" name="Microb. Genom.">
        <title>Genetic diversity of clinical and environmental Mucorales isolates obtained from an investigation of mucormycosis cases among solid organ transplant recipients.</title>
        <authorList>
            <person name="Nguyen M.H."/>
            <person name="Kaul D."/>
            <person name="Muto C."/>
            <person name="Cheng S.J."/>
            <person name="Richter R.A."/>
            <person name="Bruno V.M."/>
            <person name="Liu G."/>
            <person name="Beyhan S."/>
            <person name="Sundermann A.J."/>
            <person name="Mounaud S."/>
            <person name="Pasculle A.W."/>
            <person name="Nierman W.C."/>
            <person name="Driscoll E."/>
            <person name="Cumbie R."/>
            <person name="Clancy C.J."/>
            <person name="Dupont C.L."/>
        </authorList>
    </citation>
    <scope>NUCLEOTIDE SEQUENCE [LARGE SCALE GENOMIC DNA]</scope>
    <source>
        <strain evidence="2 3">GL24</strain>
    </source>
</reference>
<protein>
    <submittedName>
        <fullName evidence="2">Uncharacterized protein</fullName>
    </submittedName>
</protein>
<evidence type="ECO:0000313" key="2">
    <source>
        <dbReference type="EMBL" id="KAG1539839.1"/>
    </source>
</evidence>
<gene>
    <name evidence="2" type="ORF">G6F50_014440</name>
</gene>
<evidence type="ECO:0000313" key="3">
    <source>
        <dbReference type="Proteomes" id="UP000740926"/>
    </source>
</evidence>
<evidence type="ECO:0000256" key="1">
    <source>
        <dbReference type="SAM" id="MobiDB-lite"/>
    </source>
</evidence>
<accession>A0A9P7C874</accession>
<dbReference type="Proteomes" id="UP000740926">
    <property type="component" value="Unassembled WGS sequence"/>
</dbReference>
<comment type="caution">
    <text evidence="2">The sequence shown here is derived from an EMBL/GenBank/DDBJ whole genome shotgun (WGS) entry which is preliminary data.</text>
</comment>
<keyword evidence="3" id="KW-1185">Reference proteome</keyword>
<feature type="region of interest" description="Disordered" evidence="1">
    <location>
        <begin position="1"/>
        <end position="34"/>
    </location>
</feature>
<dbReference type="AlphaFoldDB" id="A0A9P7C874"/>